<dbReference type="PROSITE" id="PS50928">
    <property type="entry name" value="ABC_TM1"/>
    <property type="match status" value="1"/>
</dbReference>
<evidence type="ECO:0000259" key="8">
    <source>
        <dbReference type="PROSITE" id="PS50928"/>
    </source>
</evidence>
<gene>
    <name evidence="9" type="ORF">IF188_00565</name>
</gene>
<protein>
    <submittedName>
        <fullName evidence="9">Sugar ABC transporter permease</fullName>
    </submittedName>
</protein>
<feature type="transmembrane region" description="Helical" evidence="7">
    <location>
        <begin position="103"/>
        <end position="124"/>
    </location>
</feature>
<evidence type="ECO:0000313" key="10">
    <source>
        <dbReference type="Proteomes" id="UP000598426"/>
    </source>
</evidence>
<feature type="transmembrane region" description="Helical" evidence="7">
    <location>
        <begin position="291"/>
        <end position="313"/>
    </location>
</feature>
<keyword evidence="10" id="KW-1185">Reference proteome</keyword>
<dbReference type="Pfam" id="PF00528">
    <property type="entry name" value="BPD_transp_1"/>
    <property type="match status" value="1"/>
</dbReference>
<dbReference type="SUPFAM" id="SSF160964">
    <property type="entry name" value="MalF N-terminal region-like"/>
    <property type="match status" value="1"/>
</dbReference>
<dbReference type="Proteomes" id="UP000598426">
    <property type="component" value="Unassembled WGS sequence"/>
</dbReference>
<evidence type="ECO:0000256" key="4">
    <source>
        <dbReference type="ARBA" id="ARBA00022692"/>
    </source>
</evidence>
<dbReference type="CDD" id="cd06261">
    <property type="entry name" value="TM_PBP2"/>
    <property type="match status" value="1"/>
</dbReference>
<evidence type="ECO:0000256" key="7">
    <source>
        <dbReference type="RuleBase" id="RU363032"/>
    </source>
</evidence>
<feature type="transmembrane region" description="Helical" evidence="7">
    <location>
        <begin position="136"/>
        <end position="156"/>
    </location>
</feature>
<keyword evidence="3" id="KW-1003">Cell membrane</keyword>
<comment type="subcellular location">
    <subcellularLocation>
        <location evidence="1 7">Cell membrane</location>
        <topology evidence="1 7">Multi-pass membrane protein</topology>
    </subcellularLocation>
</comment>
<reference evidence="9 10" key="1">
    <citation type="submission" date="2020-09" db="EMBL/GenBank/DDBJ databases">
        <title>Isolation and identification of active actinomycetes.</title>
        <authorList>
            <person name="Li X."/>
        </authorList>
    </citation>
    <scope>NUCLEOTIDE SEQUENCE [LARGE SCALE GENOMIC DNA]</scope>
    <source>
        <strain evidence="9 10">NEAU-LLC</strain>
    </source>
</reference>
<proteinExistence type="inferred from homology"/>
<keyword evidence="4 7" id="KW-0812">Transmembrane</keyword>
<dbReference type="InterPro" id="IPR000515">
    <property type="entry name" value="MetI-like"/>
</dbReference>
<keyword evidence="5 7" id="KW-1133">Transmembrane helix</keyword>
<dbReference type="InterPro" id="IPR035906">
    <property type="entry name" value="MetI-like_sf"/>
</dbReference>
<evidence type="ECO:0000256" key="5">
    <source>
        <dbReference type="ARBA" id="ARBA00022989"/>
    </source>
</evidence>
<evidence type="ECO:0000256" key="1">
    <source>
        <dbReference type="ARBA" id="ARBA00004651"/>
    </source>
</evidence>
<dbReference type="PANTHER" id="PTHR30193">
    <property type="entry name" value="ABC TRANSPORTER PERMEASE PROTEIN"/>
    <property type="match status" value="1"/>
</dbReference>
<organism evidence="9 10">
    <name type="scientific">Microbacterium helvum</name>
    <dbReference type="NCBI Taxonomy" id="2773713"/>
    <lineage>
        <taxon>Bacteria</taxon>
        <taxon>Bacillati</taxon>
        <taxon>Actinomycetota</taxon>
        <taxon>Actinomycetes</taxon>
        <taxon>Micrococcales</taxon>
        <taxon>Microbacteriaceae</taxon>
        <taxon>Microbacterium</taxon>
    </lineage>
</organism>
<keyword evidence="6 7" id="KW-0472">Membrane</keyword>
<dbReference type="PANTHER" id="PTHR30193:SF41">
    <property type="entry name" value="DIACETYLCHITOBIOSE UPTAKE SYSTEM PERMEASE PROTEIN NGCF"/>
    <property type="match status" value="1"/>
</dbReference>
<feature type="transmembrane region" description="Helical" evidence="7">
    <location>
        <begin position="40"/>
        <end position="66"/>
    </location>
</feature>
<accession>A0ABR8NHM3</accession>
<evidence type="ECO:0000256" key="2">
    <source>
        <dbReference type="ARBA" id="ARBA00022448"/>
    </source>
</evidence>
<sequence length="323" mass="35206">MTVTENVTTQGGRAPRSALLSAPRRQPRALVNGYRWWTPWLFLLPTVIGVALFLVVPLFAGLFIAFTDWNVVSGIEGIRWVGLANFQELMGDPMFWSSIGRTLFYAGVGTPLTVFVGVVLGLALNRPLPARGLLRAIFFLPALVNTVAAGTVWLLLLHPTSGIVNDTLRTLGFSDPPKWFVSQEWALPAIVLMSVWIGAGYVAVLVIAALQDMPEDLYEAATLDGAGALRKFTTVTLPGLVPILTFLLITSFIGRSQAFGLIQFMTAGGPGDSTTVLSYYMYEVGFHSYRFGYAAAIGVMSMLGVLVISVFFFRLQRGRGLYN</sequence>
<feature type="transmembrane region" description="Helical" evidence="7">
    <location>
        <begin position="185"/>
        <end position="211"/>
    </location>
</feature>
<dbReference type="SUPFAM" id="SSF161098">
    <property type="entry name" value="MetI-like"/>
    <property type="match status" value="1"/>
</dbReference>
<dbReference type="Gene3D" id="1.10.3720.10">
    <property type="entry name" value="MetI-like"/>
    <property type="match status" value="1"/>
</dbReference>
<evidence type="ECO:0000256" key="3">
    <source>
        <dbReference type="ARBA" id="ARBA00022475"/>
    </source>
</evidence>
<comment type="caution">
    <text evidence="9">The sequence shown here is derived from an EMBL/GenBank/DDBJ whole genome shotgun (WGS) entry which is preliminary data.</text>
</comment>
<evidence type="ECO:0000256" key="6">
    <source>
        <dbReference type="ARBA" id="ARBA00023136"/>
    </source>
</evidence>
<evidence type="ECO:0000313" key="9">
    <source>
        <dbReference type="EMBL" id="MBD3940190.1"/>
    </source>
</evidence>
<dbReference type="InterPro" id="IPR051393">
    <property type="entry name" value="ABC_transporter_permease"/>
</dbReference>
<name>A0ABR8NHM3_9MICO</name>
<keyword evidence="2 7" id="KW-0813">Transport</keyword>
<dbReference type="EMBL" id="JACXZS010000001">
    <property type="protein sequence ID" value="MBD3940190.1"/>
    <property type="molecule type" value="Genomic_DNA"/>
</dbReference>
<comment type="similarity">
    <text evidence="7">Belongs to the binding-protein-dependent transport system permease family.</text>
</comment>
<feature type="domain" description="ABC transmembrane type-1" evidence="8">
    <location>
        <begin position="99"/>
        <end position="312"/>
    </location>
</feature>
<feature type="transmembrane region" description="Helical" evidence="7">
    <location>
        <begin position="232"/>
        <end position="253"/>
    </location>
</feature>